<reference evidence="1" key="1">
    <citation type="submission" date="2022-10" db="EMBL/GenBank/DDBJ databases">
        <authorList>
            <person name="Byrne P K."/>
        </authorList>
    </citation>
    <scope>NUCLEOTIDE SEQUENCE</scope>
    <source>
        <strain evidence="1">IFO1815</strain>
    </source>
</reference>
<gene>
    <name evidence="1" type="primary">SMKI07G0150</name>
    <name evidence="1" type="ORF">SMKI_07G0150</name>
</gene>
<evidence type="ECO:0000313" key="1">
    <source>
        <dbReference type="EMBL" id="CAI4039048.1"/>
    </source>
</evidence>
<proteinExistence type="predicted"/>
<protein>
    <submittedName>
        <fullName evidence="1">Uncharacterized protein</fullName>
    </submittedName>
</protein>
<organism evidence="1 2">
    <name type="scientific">Saccharomyces mikatae IFO 1815</name>
    <dbReference type="NCBI Taxonomy" id="226126"/>
    <lineage>
        <taxon>Eukaryota</taxon>
        <taxon>Fungi</taxon>
        <taxon>Dikarya</taxon>
        <taxon>Ascomycota</taxon>
        <taxon>Saccharomycotina</taxon>
        <taxon>Saccharomycetes</taxon>
        <taxon>Saccharomycetales</taxon>
        <taxon>Saccharomycetaceae</taxon>
        <taxon>Saccharomyces</taxon>
    </lineage>
</organism>
<dbReference type="RefSeq" id="XP_056082163.1">
    <property type="nucleotide sequence ID" value="XM_056222477.1"/>
</dbReference>
<dbReference type="Proteomes" id="UP001161438">
    <property type="component" value="Chromosome 7"/>
</dbReference>
<keyword evidence="2" id="KW-1185">Reference proteome</keyword>
<sequence>MNFGLWEVNFPQINQDVGGYFDRSGSLKENIKLGKKAQRNLKELKNLQLKPFIIKKFENNNEINGKGYFLEVIHITSKRKKNGIIVNKIWNTSDIEQDNKEALPYKMLREKLKVEKQDILFFKWIRSLSTELDFPLQQTLPTNRVPESIIGLRWFNIPIVKKGSSRKKWSLPKLRLMPSALEVRYNKLYDEKLNSCVKFSDSPLSDWAPKIFEQTYGRYLLQLTSADKALQGKSKHCKYNFKASAQNWIVEFSGSDQEPDFFRRSYDALFDTHFDELEFFKIRAKKLKWNKPMKKETYGTWRLRKEDLKDLVWDPLKKISCNNSSNTIFEQDTISEKVYYIKPMKLRFHELDSGSLDLIDNQKKTFGTIKLAMHISNAKEIENTTIEKCEGNDTTANAIRELDQNDRSSSEENVNTSLAPQKRSFIDSELMSMLATKKKNKKHKQTDGKSVSPTSFLMNSGTYTNQAETPVSKSAYIERNDLSFNTSSIRHSILKEHIKNKCIAVNANKMVENQKVIQFLCKNSQLDLIEQPYFGECDFIINHSTCLYKIYANQFLQLRHNGSLYYDKAINDLLTEFQRVIIVVEFPEILQEVDPDLFWKIRFYLLHSRANVFFIHEDRDLFIDWIQYFISKWALSYSDEKEESIANADILLDLGFNILLIRKIFQTYSLQGFFMAVIQEEAQAVKLLTVSQMTRLTKLLTLEW</sequence>
<accession>A0AA35NHJ4</accession>
<dbReference type="EMBL" id="OX365763">
    <property type="protein sequence ID" value="CAI4039048.1"/>
    <property type="molecule type" value="Genomic_DNA"/>
</dbReference>
<name>A0AA35NHJ4_SACMI</name>
<evidence type="ECO:0000313" key="2">
    <source>
        <dbReference type="Proteomes" id="UP001161438"/>
    </source>
</evidence>
<dbReference type="GeneID" id="80918259"/>
<dbReference type="AlphaFoldDB" id="A0AA35NHJ4"/>